<dbReference type="SUPFAM" id="SSF52283">
    <property type="entry name" value="Formate/glycerate dehydrogenase catalytic domain-like"/>
    <property type="match status" value="1"/>
</dbReference>
<dbReference type="InterPro" id="IPR050857">
    <property type="entry name" value="D-2-hydroxyacid_DH"/>
</dbReference>
<dbReference type="PROSITE" id="PS00671">
    <property type="entry name" value="D_2_HYDROXYACID_DH_3"/>
    <property type="match status" value="1"/>
</dbReference>
<feature type="domain" description="D-isomer specific 2-hydroxyacid dehydrogenase NAD-binding" evidence="7">
    <location>
        <begin position="154"/>
        <end position="205"/>
    </location>
</feature>
<evidence type="ECO:0000256" key="2">
    <source>
        <dbReference type="ARBA" id="ARBA00023002"/>
    </source>
</evidence>
<organism evidence="8 9">
    <name type="scientific">Paraphaeosphaeria minitans</name>
    <dbReference type="NCBI Taxonomy" id="565426"/>
    <lineage>
        <taxon>Eukaryota</taxon>
        <taxon>Fungi</taxon>
        <taxon>Dikarya</taxon>
        <taxon>Ascomycota</taxon>
        <taxon>Pezizomycotina</taxon>
        <taxon>Dothideomycetes</taxon>
        <taxon>Pleosporomycetidae</taxon>
        <taxon>Pleosporales</taxon>
        <taxon>Massarineae</taxon>
        <taxon>Didymosphaeriaceae</taxon>
        <taxon>Paraphaeosphaeria</taxon>
    </lineage>
</organism>
<dbReference type="Pfam" id="PF02826">
    <property type="entry name" value="2-Hacid_dh_C"/>
    <property type="match status" value="2"/>
</dbReference>
<dbReference type="InterPro" id="IPR006140">
    <property type="entry name" value="D-isomer_DH_NAD-bd"/>
</dbReference>
<feature type="domain" description="D-isomer specific 2-hydroxyacid dehydrogenase NAD-binding" evidence="7">
    <location>
        <begin position="231"/>
        <end position="308"/>
    </location>
</feature>
<reference evidence="8" key="1">
    <citation type="journal article" date="2020" name="Mol. Plant Microbe Interact.">
        <title>Genome Sequence of the Biocontrol Agent Coniothyrium minitans strain Conio (IMI 134523).</title>
        <authorList>
            <person name="Patel D."/>
            <person name="Shittu T.A."/>
            <person name="Baroncelli R."/>
            <person name="Muthumeenakshi S."/>
            <person name="Osborne T.H."/>
            <person name="Janganan T.K."/>
            <person name="Sreenivasaprasad S."/>
        </authorList>
    </citation>
    <scope>NUCLEOTIDE SEQUENCE</scope>
    <source>
        <strain evidence="8">Conio</strain>
    </source>
</reference>
<dbReference type="GO" id="GO:0016616">
    <property type="term" value="F:oxidoreductase activity, acting on the CH-OH group of donors, NAD or NADP as acceptor"/>
    <property type="evidence" value="ECO:0007669"/>
    <property type="project" value="InterPro"/>
</dbReference>
<evidence type="ECO:0000256" key="4">
    <source>
        <dbReference type="RuleBase" id="RU003719"/>
    </source>
</evidence>
<dbReference type="Gene3D" id="3.40.50.720">
    <property type="entry name" value="NAD(P)-binding Rossmann-like Domain"/>
    <property type="match status" value="2"/>
</dbReference>
<accession>A0A9P6KQZ4</accession>
<dbReference type="OrthoDB" id="298012at2759"/>
<dbReference type="SUPFAM" id="SSF51735">
    <property type="entry name" value="NAD(P)-binding Rossmann-fold domains"/>
    <property type="match status" value="1"/>
</dbReference>
<sequence>MASQMPVKLVILDDYHNIAAQHFSTIDTSKLEVVTFNDTLPSYTHPQTTDADRKKLVVRLRPFAVLSTMRERTPFPGELLRQLPNLKVIFATGTQLASFDKETIKELGIQLAAAPGKERTDGKGSGPSARAKIDIKKGGEHPTTQHGKGVAAGWQTELAIGLQGKTLGLVGFGRIGALVARVGLLAWGMKIVCWSANLKQEKAHQLAEEVGLPVTGGGIAAEHEPTFKVVLLERKKLRWMKPSALFINAARGPLIDEAALLDTIRNGRLRGIALDVFDIEPLPVDSPWRSESWDVQGKSRVLLTPHMGYVEGGTMQTWYEETVENVERYLEGEELLDRLI</sequence>
<evidence type="ECO:0000256" key="5">
    <source>
        <dbReference type="SAM" id="MobiDB-lite"/>
    </source>
</evidence>
<evidence type="ECO:0000256" key="1">
    <source>
        <dbReference type="ARBA" id="ARBA00005854"/>
    </source>
</evidence>
<protein>
    <submittedName>
        <fullName evidence="8">D-isomer specific 2-hydroxyacid dehydrogenase</fullName>
    </submittedName>
</protein>
<dbReference type="InterPro" id="IPR006139">
    <property type="entry name" value="D-isomer_2_OHA_DH_cat_dom"/>
</dbReference>
<dbReference type="PANTHER" id="PTHR42789">
    <property type="entry name" value="D-ISOMER SPECIFIC 2-HYDROXYACID DEHYDROGENASE FAMILY PROTEIN (AFU_ORTHOLOGUE AFUA_6G10090)"/>
    <property type="match status" value="1"/>
</dbReference>
<feature type="domain" description="D-isomer specific 2-hydroxyacid dehydrogenase catalytic" evidence="6">
    <location>
        <begin position="45"/>
        <end position="335"/>
    </location>
</feature>
<evidence type="ECO:0000259" key="6">
    <source>
        <dbReference type="Pfam" id="PF00389"/>
    </source>
</evidence>
<comment type="similarity">
    <text evidence="1 4">Belongs to the D-isomer specific 2-hydroxyacid dehydrogenase family.</text>
</comment>
<dbReference type="GO" id="GO:0051287">
    <property type="term" value="F:NAD binding"/>
    <property type="evidence" value="ECO:0007669"/>
    <property type="project" value="InterPro"/>
</dbReference>
<dbReference type="Proteomes" id="UP000756921">
    <property type="component" value="Unassembled WGS sequence"/>
</dbReference>
<evidence type="ECO:0000313" key="8">
    <source>
        <dbReference type="EMBL" id="KAF9735326.1"/>
    </source>
</evidence>
<keyword evidence="9" id="KW-1185">Reference proteome</keyword>
<dbReference type="Pfam" id="PF00389">
    <property type="entry name" value="2-Hacid_dh"/>
    <property type="match status" value="1"/>
</dbReference>
<dbReference type="PANTHER" id="PTHR42789:SF1">
    <property type="entry name" value="D-ISOMER SPECIFIC 2-HYDROXYACID DEHYDROGENASE FAMILY PROTEIN (AFU_ORTHOLOGUE AFUA_6G10090)"/>
    <property type="match status" value="1"/>
</dbReference>
<proteinExistence type="inferred from homology"/>
<dbReference type="InterPro" id="IPR029753">
    <property type="entry name" value="D-isomer_DH_CS"/>
</dbReference>
<keyword evidence="3" id="KW-0520">NAD</keyword>
<comment type="caution">
    <text evidence="8">The sequence shown here is derived from an EMBL/GenBank/DDBJ whole genome shotgun (WGS) entry which is preliminary data.</text>
</comment>
<evidence type="ECO:0000259" key="7">
    <source>
        <dbReference type="Pfam" id="PF02826"/>
    </source>
</evidence>
<feature type="compositionally biased region" description="Basic and acidic residues" evidence="5">
    <location>
        <begin position="131"/>
        <end position="140"/>
    </location>
</feature>
<feature type="region of interest" description="Disordered" evidence="5">
    <location>
        <begin position="115"/>
        <end position="149"/>
    </location>
</feature>
<name>A0A9P6KQZ4_9PLEO</name>
<dbReference type="InterPro" id="IPR036291">
    <property type="entry name" value="NAD(P)-bd_dom_sf"/>
</dbReference>
<dbReference type="EMBL" id="WJXW01000006">
    <property type="protein sequence ID" value="KAF9735326.1"/>
    <property type="molecule type" value="Genomic_DNA"/>
</dbReference>
<gene>
    <name evidence="8" type="ORF">PMIN01_06731</name>
</gene>
<keyword evidence="2 4" id="KW-0560">Oxidoreductase</keyword>
<dbReference type="AlphaFoldDB" id="A0A9P6KQZ4"/>
<evidence type="ECO:0000313" key="9">
    <source>
        <dbReference type="Proteomes" id="UP000756921"/>
    </source>
</evidence>
<evidence type="ECO:0000256" key="3">
    <source>
        <dbReference type="ARBA" id="ARBA00023027"/>
    </source>
</evidence>